<dbReference type="AlphaFoldDB" id="A0A7L1H043"/>
<dbReference type="PANTHER" id="PTHR33517">
    <property type="entry name" value="PROTEIN FAM170B-RELATED"/>
    <property type="match status" value="1"/>
</dbReference>
<dbReference type="PANTHER" id="PTHR33517:SF4">
    <property type="entry name" value="SPERMATOGENESIS-ASSOCIATED PROTEIN 46"/>
    <property type="match status" value="1"/>
</dbReference>
<dbReference type="GO" id="GO:0031965">
    <property type="term" value="C:nuclear membrane"/>
    <property type="evidence" value="ECO:0007669"/>
    <property type="project" value="TreeGrafter"/>
</dbReference>
<dbReference type="GO" id="GO:0009566">
    <property type="term" value="P:fertilization"/>
    <property type="evidence" value="ECO:0007669"/>
    <property type="project" value="TreeGrafter"/>
</dbReference>
<feature type="non-terminal residue" evidence="1">
    <location>
        <position position="1"/>
    </location>
</feature>
<keyword evidence="2" id="KW-1185">Reference proteome</keyword>
<comment type="caution">
    <text evidence="1">The sequence shown here is derived from an EMBL/GenBank/DDBJ whole genome shotgun (WGS) entry which is preliminary data.</text>
</comment>
<protein>
    <submittedName>
        <fullName evidence="1">SPT46 protein</fullName>
    </submittedName>
</protein>
<dbReference type="InterPro" id="IPR040879">
    <property type="entry name" value="Spt46-like"/>
</dbReference>
<sequence length="81" mass="9211">RLGSSSITIQDILTASQQQPLPQQGYKCVCCCRVFPMLWSVKTHIQNSTQEGYSCKVYYRRLKALREKEQREQEAAACPGA</sequence>
<dbReference type="OrthoDB" id="8898641at2759"/>
<evidence type="ECO:0000313" key="1">
    <source>
        <dbReference type="EMBL" id="NXN18911.1"/>
    </source>
</evidence>
<accession>A0A7L1H043</accession>
<proteinExistence type="predicted"/>
<organism evidence="1 2">
    <name type="scientific">Indicator maculatus</name>
    <name type="common">spotted honeyguide</name>
    <dbReference type="NCBI Taxonomy" id="545262"/>
    <lineage>
        <taxon>Eukaryota</taxon>
        <taxon>Metazoa</taxon>
        <taxon>Chordata</taxon>
        <taxon>Craniata</taxon>
        <taxon>Vertebrata</taxon>
        <taxon>Euteleostomi</taxon>
        <taxon>Archelosauria</taxon>
        <taxon>Archosauria</taxon>
        <taxon>Dinosauria</taxon>
        <taxon>Saurischia</taxon>
        <taxon>Theropoda</taxon>
        <taxon>Coelurosauria</taxon>
        <taxon>Aves</taxon>
        <taxon>Neognathae</taxon>
        <taxon>Neoaves</taxon>
        <taxon>Telluraves</taxon>
        <taxon>Coraciimorphae</taxon>
        <taxon>Piciformes</taxon>
        <taxon>Indicatoridae</taxon>
        <taxon>Indicator</taxon>
    </lineage>
</organism>
<name>A0A7L1H043_9PICI</name>
<feature type="non-terminal residue" evidence="1">
    <location>
        <position position="81"/>
    </location>
</feature>
<evidence type="ECO:0000313" key="2">
    <source>
        <dbReference type="Proteomes" id="UP000557230"/>
    </source>
</evidence>
<gene>
    <name evidence="1" type="primary">Spata46</name>
    <name evidence="1" type="ORF">INDMAC_R01284</name>
</gene>
<dbReference type="EMBL" id="VXBD01014572">
    <property type="protein sequence ID" value="NXN18911.1"/>
    <property type="molecule type" value="Genomic_DNA"/>
</dbReference>
<dbReference type="Pfam" id="PF17734">
    <property type="entry name" value="Spt46"/>
    <property type="match status" value="1"/>
</dbReference>
<reference evidence="1 2" key="1">
    <citation type="submission" date="2019-09" db="EMBL/GenBank/DDBJ databases">
        <title>Bird 10,000 Genomes (B10K) Project - Family phase.</title>
        <authorList>
            <person name="Zhang G."/>
        </authorList>
    </citation>
    <scope>NUCLEOTIDE SEQUENCE [LARGE SCALE GENOMIC DNA]</scope>
    <source>
        <strain evidence="1">B10K-DU-001-78</strain>
        <tissue evidence="1">Muscle</tissue>
    </source>
</reference>
<dbReference type="Proteomes" id="UP000557230">
    <property type="component" value="Unassembled WGS sequence"/>
</dbReference>